<gene>
    <name evidence="9" type="ORF">LPMP_250070</name>
</gene>
<feature type="transmembrane region" description="Helical" evidence="8">
    <location>
        <begin position="30"/>
        <end position="52"/>
    </location>
</feature>
<organism evidence="9 10">
    <name type="scientific">Leishmania panamensis</name>
    <dbReference type="NCBI Taxonomy" id="5679"/>
    <lineage>
        <taxon>Eukaryota</taxon>
        <taxon>Discoba</taxon>
        <taxon>Euglenozoa</taxon>
        <taxon>Kinetoplastea</taxon>
        <taxon>Metakinetoplastina</taxon>
        <taxon>Trypanosomatida</taxon>
        <taxon>Trypanosomatidae</taxon>
        <taxon>Leishmaniinae</taxon>
        <taxon>Leishmania</taxon>
        <taxon>Leishmania guyanensis species complex</taxon>
    </lineage>
</organism>
<feature type="transmembrane region" description="Helical" evidence="8">
    <location>
        <begin position="59"/>
        <end position="79"/>
    </location>
</feature>
<comment type="subcellular location">
    <subcellularLocation>
        <location evidence="1 8">Membrane</location>
        <topology evidence="1 8">Multi-pass membrane protein</topology>
    </subcellularLocation>
</comment>
<dbReference type="KEGG" id="lpan:LPMP_250070"/>
<evidence type="ECO:0000256" key="8">
    <source>
        <dbReference type="RuleBase" id="RU363111"/>
    </source>
</evidence>
<comment type="similarity">
    <text evidence="7 8">Belongs to the SFT2 family.</text>
</comment>
<protein>
    <recommendedName>
        <fullName evidence="8">Vesicle transport protein</fullName>
    </recommendedName>
</protein>
<keyword evidence="6 8" id="KW-0472">Membrane</keyword>
<dbReference type="InterPro" id="IPR011691">
    <property type="entry name" value="Vesicle_transpt_SFT2"/>
</dbReference>
<feature type="transmembrane region" description="Helical" evidence="8">
    <location>
        <begin position="91"/>
        <end position="109"/>
    </location>
</feature>
<evidence type="ECO:0000313" key="10">
    <source>
        <dbReference type="Proteomes" id="UP000063063"/>
    </source>
</evidence>
<dbReference type="Proteomes" id="UP000063063">
    <property type="component" value="Chromosome 25"/>
</dbReference>
<dbReference type="PANTHER" id="PTHR23137:SF38">
    <property type="entry name" value="VESICLE TRANSPORT PROTEIN"/>
    <property type="match status" value="1"/>
</dbReference>
<comment type="caution">
    <text evidence="8">Lacks conserved residue(s) required for the propagation of feature annotation.</text>
</comment>
<dbReference type="eggNOG" id="KOG2887">
    <property type="taxonomic scope" value="Eukaryota"/>
</dbReference>
<keyword evidence="2 8" id="KW-0813">Transport</keyword>
<dbReference type="RefSeq" id="XP_010699579.1">
    <property type="nucleotide sequence ID" value="XM_010701277.1"/>
</dbReference>
<name>A0A088RRW2_LEIPA</name>
<accession>A0A088RRW2</accession>
<proteinExistence type="inferred from homology"/>
<dbReference type="PANTHER" id="PTHR23137">
    <property type="entry name" value="VESICLE TRANSPORT PROTEIN-RELATED"/>
    <property type="match status" value="1"/>
</dbReference>
<dbReference type="GO" id="GO:0012505">
    <property type="term" value="C:endomembrane system"/>
    <property type="evidence" value="ECO:0007669"/>
    <property type="project" value="UniProtKB-ARBA"/>
</dbReference>
<keyword evidence="5 8" id="KW-1133">Transmembrane helix</keyword>
<evidence type="ECO:0000256" key="6">
    <source>
        <dbReference type="ARBA" id="ARBA00023136"/>
    </source>
</evidence>
<evidence type="ECO:0000256" key="1">
    <source>
        <dbReference type="ARBA" id="ARBA00004141"/>
    </source>
</evidence>
<dbReference type="VEuPathDB" id="TriTrypDB:LPAL13_250005500"/>
<keyword evidence="3 8" id="KW-0812">Transmembrane</keyword>
<keyword evidence="4 8" id="KW-0653">Protein transport</keyword>
<comment type="function">
    <text evidence="8">May be involved in fusion of retrograde transport vesicles derived from an endocytic compartment with the Golgi complex.</text>
</comment>
<dbReference type="VEuPathDB" id="TriTrypDB:LPMP_250070"/>
<evidence type="ECO:0000256" key="2">
    <source>
        <dbReference type="ARBA" id="ARBA00022448"/>
    </source>
</evidence>
<evidence type="ECO:0000313" key="9">
    <source>
        <dbReference type="EMBL" id="AIN98872.1"/>
    </source>
</evidence>
<evidence type="ECO:0000256" key="3">
    <source>
        <dbReference type="ARBA" id="ARBA00022692"/>
    </source>
</evidence>
<dbReference type="GeneID" id="22575655"/>
<keyword evidence="10" id="KW-1185">Reference proteome</keyword>
<dbReference type="GO" id="GO:0015031">
    <property type="term" value="P:protein transport"/>
    <property type="evidence" value="ECO:0007669"/>
    <property type="project" value="UniProtKB-KW"/>
</dbReference>
<dbReference type="GO" id="GO:0016020">
    <property type="term" value="C:membrane"/>
    <property type="evidence" value="ECO:0007669"/>
    <property type="project" value="UniProtKB-SubCell"/>
</dbReference>
<reference evidence="9 10" key="1">
    <citation type="journal article" date="2015" name="Sci. Rep.">
        <title>The genome of Leishmania panamensis: insights into genomics of the L. (Viannia) subgenus.</title>
        <authorList>
            <person name="Llanes A."/>
            <person name="Restrepo C.M."/>
            <person name="Vecchio G.D."/>
            <person name="Anguizola F.J."/>
            <person name="Lleonart R."/>
        </authorList>
    </citation>
    <scope>NUCLEOTIDE SEQUENCE [LARGE SCALE GENOMIC DNA]</scope>
    <source>
        <strain evidence="9 10">MHOM/PA/94/PSC-1</strain>
    </source>
</reference>
<dbReference type="AlphaFoldDB" id="A0A088RRW2"/>
<dbReference type="Pfam" id="PF04178">
    <property type="entry name" value="Got1"/>
    <property type="match status" value="1"/>
</dbReference>
<dbReference type="EMBL" id="CP009394">
    <property type="protein sequence ID" value="AIN98872.1"/>
    <property type="molecule type" value="Genomic_DNA"/>
</dbReference>
<sequence>MSAVEINEAETAPMNENDQFFKDLTWTQRIQGFCVLLSLALFSTLMSWFALGMGAYWKYSALSTLGTFLSMLSTIVLMGPSAQLAYMFDEYRFNATLLYIGSMFLAFFVAIIFRSVLLCLLCGLLQYAALVWYSLSYVPYGRETLVGIVLRR</sequence>
<evidence type="ECO:0000256" key="5">
    <source>
        <dbReference type="ARBA" id="ARBA00022989"/>
    </source>
</evidence>
<dbReference type="GO" id="GO:0005737">
    <property type="term" value="C:cytoplasm"/>
    <property type="evidence" value="ECO:0007669"/>
    <property type="project" value="UniProtKB-ARBA"/>
</dbReference>
<dbReference type="InterPro" id="IPR007305">
    <property type="entry name" value="Vesicle_transpt_Got1/SFT2"/>
</dbReference>
<evidence type="ECO:0000256" key="7">
    <source>
        <dbReference type="ARBA" id="ARBA00025800"/>
    </source>
</evidence>
<evidence type="ECO:0000256" key="4">
    <source>
        <dbReference type="ARBA" id="ARBA00022927"/>
    </source>
</evidence>
<dbReference type="OrthoDB" id="73614at2759"/>
<dbReference type="GO" id="GO:0016192">
    <property type="term" value="P:vesicle-mediated transport"/>
    <property type="evidence" value="ECO:0007669"/>
    <property type="project" value="InterPro"/>
</dbReference>